<keyword evidence="3 4" id="KW-0808">Transferase</keyword>
<dbReference type="EMBL" id="CP042906">
    <property type="protein sequence ID" value="QEX14814.1"/>
    <property type="molecule type" value="Genomic_DNA"/>
</dbReference>
<dbReference type="AlphaFoldDB" id="A0A5J6MC35"/>
<evidence type="ECO:0000256" key="5">
    <source>
        <dbReference type="SAM" id="MobiDB-lite"/>
    </source>
</evidence>
<proteinExistence type="inferred from homology"/>
<feature type="region of interest" description="Disordered" evidence="5">
    <location>
        <begin position="1"/>
        <end position="26"/>
    </location>
</feature>
<keyword evidence="2 6" id="KW-0489">Methyltransferase</keyword>
<protein>
    <recommendedName>
        <fullName evidence="4">Methyltransferase</fullName>
        <ecNumber evidence="4">2.1.1.-</ecNumber>
    </recommendedName>
</protein>
<organism evidence="6 7">
    <name type="scientific">Hypericibacter terrae</name>
    <dbReference type="NCBI Taxonomy" id="2602015"/>
    <lineage>
        <taxon>Bacteria</taxon>
        <taxon>Pseudomonadati</taxon>
        <taxon>Pseudomonadota</taxon>
        <taxon>Alphaproteobacteria</taxon>
        <taxon>Rhodospirillales</taxon>
        <taxon>Dongiaceae</taxon>
        <taxon>Hypericibacter</taxon>
    </lineage>
</organism>
<dbReference type="InterPro" id="IPR010426">
    <property type="entry name" value="MTTB_MeTrfase"/>
</dbReference>
<dbReference type="Gene3D" id="3.20.20.480">
    <property type="entry name" value="Trimethylamine methyltransferase-like"/>
    <property type="match status" value="1"/>
</dbReference>
<dbReference type="Pfam" id="PF06253">
    <property type="entry name" value="MTTB"/>
    <property type="match status" value="1"/>
</dbReference>
<dbReference type="InterPro" id="IPR038601">
    <property type="entry name" value="MttB-like_sf"/>
</dbReference>
<dbReference type="PIRSF" id="PIRSF037567">
    <property type="entry name" value="MTTB_MeTrfase"/>
    <property type="match status" value="1"/>
</dbReference>
<dbReference type="EC" id="2.1.1.-" evidence="4"/>
<dbReference type="GO" id="GO:0008168">
    <property type="term" value="F:methyltransferase activity"/>
    <property type="evidence" value="ECO:0007669"/>
    <property type="project" value="UniProtKB-KW"/>
</dbReference>
<evidence type="ECO:0000256" key="4">
    <source>
        <dbReference type="PIRNR" id="PIRNR037567"/>
    </source>
</evidence>
<gene>
    <name evidence="6" type="ORF">FRZ44_00890</name>
</gene>
<sequence length="517" mass="56245">MSTGDPRADRRIRRRTASDNVANQAARSEPYRRLVIPFEPMRIFSDDQVETMHRAALRILEEIGVRVLLPEARQRYKAAGASVDEASRMVRIDRGLVEQALRTAPPAFDLVAPAPHRSQHIAQKHLSVIPVGGPPHVTDIERGKRSGTLEDFRNFAKLSQQYDVIHFLGACIEPQDIPPEFRHLETMLAMLTLGDKAPFIYGRGGPQVRDCFEMVRINAGLSESQFKAQPHSYTVINTNSPLQLDIPMSQGIIDFAAAGQLSIITPFTLAGAMAPITLPGALTQAHAEALAGITLAQIVRAGAPVSYGGFTSNVDMKSGAPAFGTPEYVKAAFGAGQLARHINLPWRSSNVNASNIADAQAAYESEMSLWGAIMGGCNILIHGAGWLEGGLAASYEKFILDVEMLQMFAELFRPVPFSEDEIGVEAIVEAGPGGHFFGTAHTMARYEKAFYTPLVSDWRNFGAWTEDGAKTATERANGLWKKVLKEFVAPAKDPAVTEALESFVARRRSEGGAPPVS</sequence>
<dbReference type="GO" id="GO:0032259">
    <property type="term" value="P:methylation"/>
    <property type="evidence" value="ECO:0007669"/>
    <property type="project" value="UniProtKB-KW"/>
</dbReference>
<evidence type="ECO:0000256" key="3">
    <source>
        <dbReference type="ARBA" id="ARBA00022679"/>
    </source>
</evidence>
<name>A0A5J6MC35_9PROT</name>
<evidence type="ECO:0000256" key="2">
    <source>
        <dbReference type="ARBA" id="ARBA00022603"/>
    </source>
</evidence>
<dbReference type="OrthoDB" id="5713681at2"/>
<accession>A0A5J6MC35</accession>
<evidence type="ECO:0000256" key="1">
    <source>
        <dbReference type="ARBA" id="ARBA00007137"/>
    </source>
</evidence>
<dbReference type="RefSeq" id="WP_151175326.1">
    <property type="nucleotide sequence ID" value="NZ_CP042906.1"/>
</dbReference>
<dbReference type="Proteomes" id="UP000326202">
    <property type="component" value="Chromosome"/>
</dbReference>
<evidence type="ECO:0000313" key="7">
    <source>
        <dbReference type="Proteomes" id="UP000326202"/>
    </source>
</evidence>
<evidence type="ECO:0000313" key="6">
    <source>
        <dbReference type="EMBL" id="QEX14814.1"/>
    </source>
</evidence>
<dbReference type="GO" id="GO:0015948">
    <property type="term" value="P:methanogenesis"/>
    <property type="evidence" value="ECO:0007669"/>
    <property type="project" value="UniProtKB-UniRule"/>
</dbReference>
<comment type="similarity">
    <text evidence="1 4">Belongs to the trimethylamine methyltransferase family.</text>
</comment>
<reference evidence="6 7" key="1">
    <citation type="submission" date="2019-08" db="EMBL/GenBank/DDBJ databases">
        <title>Hyperibacter terrae gen. nov., sp. nov. and Hyperibacter viscosus sp. nov., two new members in the family Rhodospirillaceae isolated from the rhizosphere of Hypericum perforatum.</title>
        <authorList>
            <person name="Noviana Z."/>
        </authorList>
    </citation>
    <scope>NUCLEOTIDE SEQUENCE [LARGE SCALE GENOMIC DNA]</scope>
    <source>
        <strain evidence="6 7">R5913</strain>
    </source>
</reference>
<keyword evidence="7" id="KW-1185">Reference proteome</keyword>
<dbReference type="KEGG" id="htq:FRZ44_00890"/>